<keyword evidence="4" id="KW-0732">Signal</keyword>
<dbReference type="GO" id="GO:0046813">
    <property type="term" value="P:receptor-mediated virion attachment to host cell"/>
    <property type="evidence" value="ECO:0007669"/>
    <property type="project" value="TreeGrafter"/>
</dbReference>
<feature type="signal peptide" evidence="4">
    <location>
        <begin position="1"/>
        <end position="21"/>
    </location>
</feature>
<keyword evidence="6" id="KW-1185">Reference proteome</keyword>
<feature type="repeat" description="TPR" evidence="3">
    <location>
        <begin position="60"/>
        <end position="93"/>
    </location>
</feature>
<dbReference type="Pfam" id="PF13432">
    <property type="entry name" value="TPR_16"/>
    <property type="match status" value="1"/>
</dbReference>
<evidence type="ECO:0000313" key="5">
    <source>
        <dbReference type="EMBL" id="TNJ36504.1"/>
    </source>
</evidence>
<protein>
    <submittedName>
        <fullName evidence="5">Tetratricopeptide repeat protein</fullName>
    </submittedName>
</protein>
<evidence type="ECO:0000313" key="6">
    <source>
        <dbReference type="Proteomes" id="UP000309544"/>
    </source>
</evidence>
<dbReference type="InterPro" id="IPR011990">
    <property type="entry name" value="TPR-like_helical_dom_sf"/>
</dbReference>
<dbReference type="InterPro" id="IPR050498">
    <property type="entry name" value="Ycf3"/>
</dbReference>
<comment type="caution">
    <text evidence="5">The sequence shown here is derived from an EMBL/GenBank/DDBJ whole genome shotgun (WGS) entry which is preliminary data.</text>
</comment>
<dbReference type="SUPFAM" id="SSF48452">
    <property type="entry name" value="TPR-like"/>
    <property type="match status" value="1"/>
</dbReference>
<dbReference type="EMBL" id="VDCI01000005">
    <property type="protein sequence ID" value="TNJ36504.1"/>
    <property type="molecule type" value="Genomic_DNA"/>
</dbReference>
<organism evidence="5 6">
    <name type="scientific">Prosthecochloris vibrioformis</name>
    <name type="common">Chlorobium vibrioforme</name>
    <dbReference type="NCBI Taxonomy" id="1098"/>
    <lineage>
        <taxon>Bacteria</taxon>
        <taxon>Pseudomonadati</taxon>
        <taxon>Chlorobiota</taxon>
        <taxon>Chlorobiia</taxon>
        <taxon>Chlorobiales</taxon>
        <taxon>Chlorobiaceae</taxon>
        <taxon>Prosthecochloris</taxon>
    </lineage>
</organism>
<dbReference type="PANTHER" id="PTHR44858">
    <property type="entry name" value="TETRATRICOPEPTIDE REPEAT PROTEIN 6"/>
    <property type="match status" value="1"/>
</dbReference>
<keyword evidence="1" id="KW-0677">Repeat</keyword>
<dbReference type="PROSITE" id="PS50005">
    <property type="entry name" value="TPR"/>
    <property type="match status" value="2"/>
</dbReference>
<sequence length="173" mass="19248">MSKICRLLILLLALHQLPLHASSGDARQHLASAYDLHRQGKTREAITRYTQAIAEHTGCIEAYQMRGAASHKLGQFSKAIADYSKVIELGDKYFKAAGHFNRGTAYFDKGEYNRAIEDFTEAISLDKKMTSAYMHRAIARSRAGDKSGMLEDLEEASSRGDLEARALLQGNVR</sequence>
<evidence type="ECO:0000256" key="4">
    <source>
        <dbReference type="SAM" id="SignalP"/>
    </source>
</evidence>
<dbReference type="PROSITE" id="PS50293">
    <property type="entry name" value="TPR_REGION"/>
    <property type="match status" value="1"/>
</dbReference>
<reference evidence="5 6" key="1">
    <citation type="submission" date="2019-05" db="EMBL/GenBank/DDBJ databases">
        <title>Draft Whole-Genome sequence of the green sulfur bacterium Prosthecochloris vibrioformis DSM 260.</title>
        <authorList>
            <person name="Meyer T.E."/>
            <person name="Kyndt J.A."/>
        </authorList>
    </citation>
    <scope>NUCLEOTIDE SEQUENCE [LARGE SCALE GENOMIC DNA]</scope>
    <source>
        <strain evidence="5 6">DSM 260</strain>
    </source>
</reference>
<dbReference type="InterPro" id="IPR019734">
    <property type="entry name" value="TPR_rpt"/>
</dbReference>
<name>A0A5C4RZG3_PROVB</name>
<feature type="chain" id="PRO_5022969694" evidence="4">
    <location>
        <begin position="22"/>
        <end position="173"/>
    </location>
</feature>
<evidence type="ECO:0000256" key="3">
    <source>
        <dbReference type="PROSITE-ProRule" id="PRU00339"/>
    </source>
</evidence>
<dbReference type="GO" id="GO:0009279">
    <property type="term" value="C:cell outer membrane"/>
    <property type="evidence" value="ECO:0007669"/>
    <property type="project" value="TreeGrafter"/>
</dbReference>
<keyword evidence="2 3" id="KW-0802">TPR repeat</keyword>
<proteinExistence type="predicted"/>
<feature type="repeat" description="TPR" evidence="3">
    <location>
        <begin position="96"/>
        <end position="129"/>
    </location>
</feature>
<evidence type="ECO:0000256" key="1">
    <source>
        <dbReference type="ARBA" id="ARBA00022737"/>
    </source>
</evidence>
<dbReference type="Gene3D" id="1.25.40.10">
    <property type="entry name" value="Tetratricopeptide repeat domain"/>
    <property type="match status" value="2"/>
</dbReference>
<dbReference type="PANTHER" id="PTHR44858:SF1">
    <property type="entry name" value="UDP-N-ACETYLGLUCOSAMINE--PEPTIDE N-ACETYLGLUCOSAMINYLTRANSFERASE SPINDLY-RELATED"/>
    <property type="match status" value="1"/>
</dbReference>
<dbReference type="Proteomes" id="UP000309544">
    <property type="component" value="Unassembled WGS sequence"/>
</dbReference>
<dbReference type="Pfam" id="PF00515">
    <property type="entry name" value="TPR_1"/>
    <property type="match status" value="1"/>
</dbReference>
<dbReference type="AlphaFoldDB" id="A0A5C4RZG3"/>
<accession>A0A5C4RZG3</accession>
<dbReference type="SMART" id="SM00028">
    <property type="entry name" value="TPR"/>
    <property type="match status" value="3"/>
</dbReference>
<gene>
    <name evidence="5" type="ORF">FGF68_07210</name>
</gene>
<evidence type="ECO:0000256" key="2">
    <source>
        <dbReference type="ARBA" id="ARBA00022803"/>
    </source>
</evidence>
<dbReference type="RefSeq" id="WP_068865985.1">
    <property type="nucleotide sequence ID" value="NZ_VDCI01000005.1"/>
</dbReference>